<dbReference type="Gramene" id="Pp3c3_36520V3.1">
    <property type="protein sequence ID" value="PAC:32944578.CDS.1"/>
    <property type="gene ID" value="Pp3c3_36520"/>
</dbReference>
<dbReference type="PANTHER" id="PTHR31153:SF1">
    <property type="entry name" value="CALMODULIN CALCIUM-DEPENDENT NAD KINASE"/>
    <property type="match status" value="1"/>
</dbReference>
<evidence type="ECO:0000313" key="1">
    <source>
        <dbReference type="EMBL" id="PNR58471.1"/>
    </source>
</evidence>
<dbReference type="EMBL" id="ABEU02000003">
    <property type="protein sequence ID" value="PNR58471.1"/>
    <property type="molecule type" value="Genomic_DNA"/>
</dbReference>
<dbReference type="InParanoid" id="A0A2K1KXH4"/>
<dbReference type="EnsemblPlants" id="Pp3c3_36520V3.1">
    <property type="protein sequence ID" value="PAC:32944578.CDS.1"/>
    <property type="gene ID" value="Pp3c3_36520"/>
</dbReference>
<sequence>MWVYQCPNEATTSLLVSALNEGRDAIFDDKVSWEPFVDQTTDMIRSCIEAYILQ</sequence>
<keyword evidence="3" id="KW-1185">Reference proteome</keyword>
<reference evidence="2" key="3">
    <citation type="submission" date="2020-12" db="UniProtKB">
        <authorList>
            <consortium name="EnsemblPlants"/>
        </authorList>
    </citation>
    <scope>IDENTIFICATION</scope>
</reference>
<dbReference type="Gramene" id="Pp3c3_36520V3.2">
    <property type="protein sequence ID" value="PAC:32944579.CDS.1"/>
    <property type="gene ID" value="Pp3c3_36520"/>
</dbReference>
<reference evidence="1 3" key="1">
    <citation type="journal article" date="2008" name="Science">
        <title>The Physcomitrella genome reveals evolutionary insights into the conquest of land by plants.</title>
        <authorList>
            <person name="Rensing S."/>
            <person name="Lang D."/>
            <person name="Zimmer A."/>
            <person name="Terry A."/>
            <person name="Salamov A."/>
            <person name="Shapiro H."/>
            <person name="Nishiyama T."/>
            <person name="Perroud P.-F."/>
            <person name="Lindquist E."/>
            <person name="Kamisugi Y."/>
            <person name="Tanahashi T."/>
            <person name="Sakakibara K."/>
            <person name="Fujita T."/>
            <person name="Oishi K."/>
            <person name="Shin-I T."/>
            <person name="Kuroki Y."/>
            <person name="Toyoda A."/>
            <person name="Suzuki Y."/>
            <person name="Hashimoto A."/>
            <person name="Yamaguchi K."/>
            <person name="Sugano A."/>
            <person name="Kohara Y."/>
            <person name="Fujiyama A."/>
            <person name="Anterola A."/>
            <person name="Aoki S."/>
            <person name="Ashton N."/>
            <person name="Barbazuk W.B."/>
            <person name="Barker E."/>
            <person name="Bennetzen J."/>
            <person name="Bezanilla M."/>
            <person name="Blankenship R."/>
            <person name="Cho S.H."/>
            <person name="Dutcher S."/>
            <person name="Estelle M."/>
            <person name="Fawcett J.A."/>
            <person name="Gundlach H."/>
            <person name="Hanada K."/>
            <person name="Heyl A."/>
            <person name="Hicks K.A."/>
            <person name="Hugh J."/>
            <person name="Lohr M."/>
            <person name="Mayer K."/>
            <person name="Melkozernov A."/>
            <person name="Murata T."/>
            <person name="Nelson D."/>
            <person name="Pils B."/>
            <person name="Prigge M."/>
            <person name="Reiss B."/>
            <person name="Renner T."/>
            <person name="Rombauts S."/>
            <person name="Rushton P."/>
            <person name="Sanderfoot A."/>
            <person name="Schween G."/>
            <person name="Shiu S.-H."/>
            <person name="Stueber K."/>
            <person name="Theodoulou F.L."/>
            <person name="Tu H."/>
            <person name="Van de Peer Y."/>
            <person name="Verrier P.J."/>
            <person name="Waters E."/>
            <person name="Wood A."/>
            <person name="Yang L."/>
            <person name="Cove D."/>
            <person name="Cuming A."/>
            <person name="Hasebe M."/>
            <person name="Lucas S."/>
            <person name="Mishler D.B."/>
            <person name="Reski R."/>
            <person name="Grigoriev I."/>
            <person name="Quatrano R.S."/>
            <person name="Boore J.L."/>
        </authorList>
    </citation>
    <scope>NUCLEOTIDE SEQUENCE [LARGE SCALE GENOMIC DNA]</scope>
    <source>
        <strain evidence="2 3">cv. Gransden 2004</strain>
    </source>
</reference>
<evidence type="ECO:0000313" key="3">
    <source>
        <dbReference type="Proteomes" id="UP000006727"/>
    </source>
</evidence>
<dbReference type="InterPro" id="IPR044802">
    <property type="entry name" value="NADKc-like"/>
</dbReference>
<gene>
    <name evidence="1" type="ORF">PHYPA_005466</name>
</gene>
<accession>A0A2K1KXH4</accession>
<proteinExistence type="predicted"/>
<dbReference type="PANTHER" id="PTHR31153">
    <property type="entry name" value="CALMODULIN CALCIUM-DEPENDENT NAD KINASE"/>
    <property type="match status" value="1"/>
</dbReference>
<dbReference type="EnsemblPlants" id="Pp3c3_36520V3.2">
    <property type="protein sequence ID" value="PAC:32944579.CDS.1"/>
    <property type="gene ID" value="Pp3c3_36520"/>
</dbReference>
<name>A0A2K1KXH4_PHYPA</name>
<dbReference type="Proteomes" id="UP000006727">
    <property type="component" value="Chromosome 3"/>
</dbReference>
<organism evidence="1">
    <name type="scientific">Physcomitrium patens</name>
    <name type="common">Spreading-leaved earth moss</name>
    <name type="synonym">Physcomitrella patens</name>
    <dbReference type="NCBI Taxonomy" id="3218"/>
    <lineage>
        <taxon>Eukaryota</taxon>
        <taxon>Viridiplantae</taxon>
        <taxon>Streptophyta</taxon>
        <taxon>Embryophyta</taxon>
        <taxon>Bryophyta</taxon>
        <taxon>Bryophytina</taxon>
        <taxon>Bryopsida</taxon>
        <taxon>Funariidae</taxon>
        <taxon>Funariales</taxon>
        <taxon>Funariaceae</taxon>
        <taxon>Physcomitrium</taxon>
    </lineage>
</organism>
<evidence type="ECO:0000313" key="2">
    <source>
        <dbReference type="EnsemblPlants" id="PAC:32944578.CDS.1"/>
    </source>
</evidence>
<protein>
    <submittedName>
        <fullName evidence="1 2">Uncharacterized protein</fullName>
    </submittedName>
</protein>
<reference evidence="1 3" key="2">
    <citation type="journal article" date="2018" name="Plant J.">
        <title>The Physcomitrella patens chromosome-scale assembly reveals moss genome structure and evolution.</title>
        <authorList>
            <person name="Lang D."/>
            <person name="Ullrich K.K."/>
            <person name="Murat F."/>
            <person name="Fuchs J."/>
            <person name="Jenkins J."/>
            <person name="Haas F.B."/>
            <person name="Piednoel M."/>
            <person name="Gundlach H."/>
            <person name="Van Bel M."/>
            <person name="Meyberg R."/>
            <person name="Vives C."/>
            <person name="Morata J."/>
            <person name="Symeonidi A."/>
            <person name="Hiss M."/>
            <person name="Muchero W."/>
            <person name="Kamisugi Y."/>
            <person name="Saleh O."/>
            <person name="Blanc G."/>
            <person name="Decker E.L."/>
            <person name="van Gessel N."/>
            <person name="Grimwood J."/>
            <person name="Hayes R.D."/>
            <person name="Graham S.W."/>
            <person name="Gunter L.E."/>
            <person name="McDaniel S.F."/>
            <person name="Hoernstein S.N.W."/>
            <person name="Larsson A."/>
            <person name="Li F.W."/>
            <person name="Perroud P.F."/>
            <person name="Phillips J."/>
            <person name="Ranjan P."/>
            <person name="Rokshar D.S."/>
            <person name="Rothfels C.J."/>
            <person name="Schneider L."/>
            <person name="Shu S."/>
            <person name="Stevenson D.W."/>
            <person name="Thummler F."/>
            <person name="Tillich M."/>
            <person name="Villarreal Aguilar J.C."/>
            <person name="Widiez T."/>
            <person name="Wong G.K."/>
            <person name="Wymore A."/>
            <person name="Zhang Y."/>
            <person name="Zimmer A.D."/>
            <person name="Quatrano R.S."/>
            <person name="Mayer K.F.X."/>
            <person name="Goodstein D."/>
            <person name="Casacuberta J.M."/>
            <person name="Vandepoele K."/>
            <person name="Reski R."/>
            <person name="Cuming A.C."/>
            <person name="Tuskan G.A."/>
            <person name="Maumus F."/>
            <person name="Salse J."/>
            <person name="Schmutz J."/>
            <person name="Rensing S.A."/>
        </authorList>
    </citation>
    <scope>NUCLEOTIDE SEQUENCE [LARGE SCALE GENOMIC DNA]</scope>
    <source>
        <strain evidence="2 3">cv. Gransden 2004</strain>
    </source>
</reference>
<dbReference type="AlphaFoldDB" id="A0A2K1KXH4"/>